<dbReference type="AlphaFoldDB" id="N0ABP8"/>
<accession>N0ABP8</accession>
<geneLocation type="mitochondrion" evidence="2"/>
<dbReference type="GeneID" id="16029584"/>
<proteinExistence type="predicted"/>
<dbReference type="RefSeq" id="YP_008081976.1">
    <property type="nucleotide sequence ID" value="NC_021436.1"/>
</dbReference>
<feature type="region of interest" description="Disordered" evidence="1">
    <location>
        <begin position="45"/>
        <end position="65"/>
    </location>
</feature>
<reference evidence="2" key="1">
    <citation type="submission" date="2012-12" db="EMBL/GenBank/DDBJ databases">
        <authorList>
            <person name="Pakala S."/>
            <person name="Fedorova N."/>
            <person name="Joardar V."/>
            <person name="Shabalina S."/>
            <person name="Hostetler J."/>
            <person name="Pakala S."/>
            <person name="Zafar N."/>
            <person name="Nierman W."/>
            <person name="Cubeta M."/>
        </authorList>
    </citation>
    <scope>NUCLEOTIDE SEQUENCE</scope>
    <source>
        <strain evidence="2">AG3 Rhs1AP</strain>
    </source>
</reference>
<evidence type="ECO:0000313" key="2">
    <source>
        <dbReference type="EMBL" id="AGK45353.1"/>
    </source>
</evidence>
<protein>
    <submittedName>
        <fullName evidence="2">Uncharacterized protein</fullName>
    </submittedName>
</protein>
<organism evidence="2">
    <name type="scientific">Rhizoctonia solani</name>
    <dbReference type="NCBI Taxonomy" id="456999"/>
    <lineage>
        <taxon>Eukaryota</taxon>
        <taxon>Fungi</taxon>
        <taxon>Dikarya</taxon>
        <taxon>Basidiomycota</taxon>
        <taxon>Agaricomycotina</taxon>
        <taxon>Agaricomycetes</taxon>
        <taxon>Cantharellales</taxon>
        <taxon>Ceratobasidiaceae</taxon>
        <taxon>Rhizoctonia</taxon>
    </lineage>
</organism>
<name>N0ABP8_9AGAM</name>
<evidence type="ECO:0000256" key="1">
    <source>
        <dbReference type="SAM" id="MobiDB-lite"/>
    </source>
</evidence>
<sequence>MLCSIKRAWICCARFPFAVFCFSKGKTHNFSFDWTNPERTLSIENFKNSRMGPSKEGPQRNSVEQ</sequence>
<keyword evidence="2" id="KW-0496">Mitochondrion</keyword>
<dbReference type="EMBL" id="KC352446">
    <property type="protein sequence ID" value="AGK45353.1"/>
    <property type="molecule type" value="Genomic_DNA"/>
</dbReference>
<reference evidence="2" key="2">
    <citation type="journal article" date="2014" name="FEMS Microbiol. Lett.">
        <title>Mobile elements and mitochondrial genome expansion in the soil fungus and potato pathogen Rhizoctonia solani AG-3.</title>
        <authorList>
            <person name="Losada L."/>
            <person name="Pakala S.B."/>
            <person name="Fedorova N.D."/>
            <person name="Joardar V."/>
            <person name="Shabalina S.A."/>
            <person name="Hostetler J."/>
            <person name="Pakala S.M."/>
            <person name="Zafar N."/>
            <person name="Thomas E."/>
            <person name="Rodriguez-Carres M."/>
            <person name="Dean R."/>
            <person name="Vilgalys R."/>
            <person name="Nierman W.C."/>
            <person name="Cubeta M.A."/>
        </authorList>
    </citation>
    <scope>NUCLEOTIDE SEQUENCE</scope>
    <source>
        <strain evidence="2">AG3 Rhs1AP</strain>
    </source>
</reference>
<gene>
    <name evidence="2" type="ORF">RSOL_m00100</name>
</gene>